<dbReference type="GO" id="GO:0000160">
    <property type="term" value="P:phosphorelay signal transduction system"/>
    <property type="evidence" value="ECO:0007669"/>
    <property type="project" value="InterPro"/>
</dbReference>
<dbReference type="InterPro" id="IPR001789">
    <property type="entry name" value="Sig_transdc_resp-reg_receiver"/>
</dbReference>
<dbReference type="RefSeq" id="WP_188255914.1">
    <property type="nucleotide sequence ID" value="NZ_JABVCF010000009.1"/>
</dbReference>
<dbReference type="InterPro" id="IPR039420">
    <property type="entry name" value="WalR-like"/>
</dbReference>
<dbReference type="InterPro" id="IPR011006">
    <property type="entry name" value="CheY-like_superfamily"/>
</dbReference>
<evidence type="ECO:0000313" key="8">
    <source>
        <dbReference type="EMBL" id="MBS3650355.1"/>
    </source>
</evidence>
<dbReference type="SMART" id="SM00448">
    <property type="entry name" value="REC"/>
    <property type="match status" value="1"/>
</dbReference>
<comment type="caution">
    <text evidence="8">The sequence shown here is derived from an EMBL/GenBank/DDBJ whole genome shotgun (WGS) entry which is preliminary data.</text>
</comment>
<dbReference type="InterPro" id="IPR016032">
    <property type="entry name" value="Sig_transdc_resp-reg_C-effctor"/>
</dbReference>
<evidence type="ECO:0000259" key="7">
    <source>
        <dbReference type="PROSITE" id="PS50110"/>
    </source>
</evidence>
<keyword evidence="2" id="KW-0805">Transcription regulation</keyword>
<keyword evidence="1 5" id="KW-0597">Phosphoprotein</keyword>
<proteinExistence type="predicted"/>
<accession>A0A942E4E6</accession>
<keyword evidence="4" id="KW-0804">Transcription</keyword>
<evidence type="ECO:0000256" key="4">
    <source>
        <dbReference type="ARBA" id="ARBA00023163"/>
    </source>
</evidence>
<feature type="domain" description="Response regulatory" evidence="7">
    <location>
        <begin position="6"/>
        <end position="121"/>
    </location>
</feature>
<dbReference type="Gene3D" id="3.40.50.2300">
    <property type="match status" value="1"/>
</dbReference>
<organism evidence="8 9">
    <name type="scientific">Pseudaminobacter soli</name>
    <name type="common">ex Zhang et al. 2022</name>
    <dbReference type="NCBI Taxonomy" id="2831468"/>
    <lineage>
        <taxon>Bacteria</taxon>
        <taxon>Pseudomonadati</taxon>
        <taxon>Pseudomonadota</taxon>
        <taxon>Alphaproteobacteria</taxon>
        <taxon>Hyphomicrobiales</taxon>
        <taxon>Phyllobacteriaceae</taxon>
        <taxon>Pseudaminobacter</taxon>
    </lineage>
</organism>
<dbReference type="PROSITE" id="PS50043">
    <property type="entry name" value="HTH_LUXR_2"/>
    <property type="match status" value="1"/>
</dbReference>
<sequence>MSKPKTVVVVDDHPLYRSGVVKSLTDDGRFSVVAEASNADDAVRLARELKPDVMMLDISMPGNGVEAARQIVASVPSVNIAMLTVSEADDDIMSALQAGAKGYILKGVSAEELAGILAGIANGESYVSPGLAARLLVSMRAGPAGAARPTNTPLATLTAREEQILKLVAQGLSNKEVGRKLDLQEKTVKHYMTSILQKLNARNRVEAAVLAKESWKQSAS</sequence>
<dbReference type="PANTHER" id="PTHR43214:SF41">
    <property type="entry name" value="NITRATE_NITRITE RESPONSE REGULATOR PROTEIN NARP"/>
    <property type="match status" value="1"/>
</dbReference>
<evidence type="ECO:0000259" key="6">
    <source>
        <dbReference type="PROSITE" id="PS50043"/>
    </source>
</evidence>
<keyword evidence="3" id="KW-0238">DNA-binding</keyword>
<dbReference type="PANTHER" id="PTHR43214">
    <property type="entry name" value="TWO-COMPONENT RESPONSE REGULATOR"/>
    <property type="match status" value="1"/>
</dbReference>
<dbReference type="SMART" id="SM00421">
    <property type="entry name" value="HTH_LUXR"/>
    <property type="match status" value="1"/>
</dbReference>
<feature type="domain" description="HTH luxR-type" evidence="6">
    <location>
        <begin position="150"/>
        <end position="215"/>
    </location>
</feature>
<dbReference type="Pfam" id="PF00072">
    <property type="entry name" value="Response_reg"/>
    <property type="match status" value="1"/>
</dbReference>
<dbReference type="PROSITE" id="PS50110">
    <property type="entry name" value="RESPONSE_REGULATORY"/>
    <property type="match status" value="1"/>
</dbReference>
<evidence type="ECO:0000313" key="9">
    <source>
        <dbReference type="Proteomes" id="UP000680348"/>
    </source>
</evidence>
<dbReference type="InterPro" id="IPR000792">
    <property type="entry name" value="Tscrpt_reg_LuxR_C"/>
</dbReference>
<dbReference type="Proteomes" id="UP000680348">
    <property type="component" value="Unassembled WGS sequence"/>
</dbReference>
<gene>
    <name evidence="8" type="ORF">KEU06_17200</name>
</gene>
<dbReference type="EMBL" id="JAGWCR010000009">
    <property type="protein sequence ID" value="MBS3650355.1"/>
    <property type="molecule type" value="Genomic_DNA"/>
</dbReference>
<dbReference type="GO" id="GO:0003677">
    <property type="term" value="F:DNA binding"/>
    <property type="evidence" value="ECO:0007669"/>
    <property type="project" value="UniProtKB-KW"/>
</dbReference>
<dbReference type="CDD" id="cd06170">
    <property type="entry name" value="LuxR_C_like"/>
    <property type="match status" value="1"/>
</dbReference>
<dbReference type="Pfam" id="PF00196">
    <property type="entry name" value="GerE"/>
    <property type="match status" value="1"/>
</dbReference>
<dbReference type="AlphaFoldDB" id="A0A942E4E6"/>
<dbReference type="PROSITE" id="PS00622">
    <property type="entry name" value="HTH_LUXR_1"/>
    <property type="match status" value="1"/>
</dbReference>
<dbReference type="InterPro" id="IPR058245">
    <property type="entry name" value="NreC/VraR/RcsB-like_REC"/>
</dbReference>
<name>A0A942E4E6_9HYPH</name>
<dbReference type="SUPFAM" id="SSF46894">
    <property type="entry name" value="C-terminal effector domain of the bipartite response regulators"/>
    <property type="match status" value="1"/>
</dbReference>
<dbReference type="CDD" id="cd17535">
    <property type="entry name" value="REC_NarL-like"/>
    <property type="match status" value="1"/>
</dbReference>
<reference evidence="8" key="1">
    <citation type="submission" date="2021-04" db="EMBL/GenBank/DDBJ databases">
        <title>Pseudaminobacter soli sp. nov., isolated from paddy soil contaminated by heavy metals.</title>
        <authorList>
            <person name="Zhang K."/>
        </authorList>
    </citation>
    <scope>NUCLEOTIDE SEQUENCE</scope>
    <source>
        <strain evidence="8">19-2017</strain>
    </source>
</reference>
<evidence type="ECO:0000256" key="3">
    <source>
        <dbReference type="ARBA" id="ARBA00023125"/>
    </source>
</evidence>
<feature type="modified residue" description="4-aspartylphosphate" evidence="5">
    <location>
        <position position="57"/>
    </location>
</feature>
<dbReference type="SUPFAM" id="SSF52172">
    <property type="entry name" value="CheY-like"/>
    <property type="match status" value="1"/>
</dbReference>
<dbReference type="PRINTS" id="PR00038">
    <property type="entry name" value="HTHLUXR"/>
</dbReference>
<protein>
    <submittedName>
        <fullName evidence="8">Response regulator transcription factor</fullName>
    </submittedName>
</protein>
<dbReference type="GO" id="GO:0006355">
    <property type="term" value="P:regulation of DNA-templated transcription"/>
    <property type="evidence" value="ECO:0007669"/>
    <property type="project" value="InterPro"/>
</dbReference>
<keyword evidence="9" id="KW-1185">Reference proteome</keyword>
<evidence type="ECO:0000256" key="5">
    <source>
        <dbReference type="PROSITE-ProRule" id="PRU00169"/>
    </source>
</evidence>
<evidence type="ECO:0000256" key="1">
    <source>
        <dbReference type="ARBA" id="ARBA00022553"/>
    </source>
</evidence>
<evidence type="ECO:0000256" key="2">
    <source>
        <dbReference type="ARBA" id="ARBA00023015"/>
    </source>
</evidence>